<accession>A0ABU0AW88</accession>
<evidence type="ECO:0000313" key="2">
    <source>
        <dbReference type="EMBL" id="MDQ0275517.1"/>
    </source>
</evidence>
<dbReference type="InterPro" id="IPR038062">
    <property type="entry name" value="ScdA-like_N_sf"/>
</dbReference>
<dbReference type="NCBIfam" id="TIGR03980">
    <property type="entry name" value="prismane_assoc"/>
    <property type="match status" value="1"/>
</dbReference>
<dbReference type="Proteomes" id="UP001236559">
    <property type="component" value="Unassembled WGS sequence"/>
</dbReference>
<feature type="domain" description="DUF1858" evidence="1">
    <location>
        <begin position="3"/>
        <end position="55"/>
    </location>
</feature>
<evidence type="ECO:0000313" key="3">
    <source>
        <dbReference type="Proteomes" id="UP001236559"/>
    </source>
</evidence>
<proteinExistence type="predicted"/>
<evidence type="ECO:0000259" key="1">
    <source>
        <dbReference type="Pfam" id="PF08984"/>
    </source>
</evidence>
<dbReference type="PANTHER" id="PTHR39341">
    <property type="entry name" value="BSL7085 PROTEIN"/>
    <property type="match status" value="1"/>
</dbReference>
<organism evidence="2 3">
    <name type="scientific">Peptoniphilus koenoeneniae</name>
    <dbReference type="NCBI Taxonomy" id="507751"/>
    <lineage>
        <taxon>Bacteria</taxon>
        <taxon>Bacillati</taxon>
        <taxon>Bacillota</taxon>
        <taxon>Tissierellia</taxon>
        <taxon>Tissierellales</taxon>
        <taxon>Peptoniphilaceae</taxon>
        <taxon>Peptoniphilus</taxon>
    </lineage>
</organism>
<dbReference type="PROSITE" id="PS51257">
    <property type="entry name" value="PROKAR_LIPOPROTEIN"/>
    <property type="match status" value="1"/>
</dbReference>
<dbReference type="Gene3D" id="1.10.3910.10">
    <property type="entry name" value="SP0561-like"/>
    <property type="match status" value="1"/>
</dbReference>
<comment type="caution">
    <text evidence="2">The sequence shown here is derived from an EMBL/GenBank/DDBJ whole genome shotgun (WGS) entry which is preliminary data.</text>
</comment>
<dbReference type="RefSeq" id="WP_023055174.1">
    <property type="nucleotide sequence ID" value="NZ_JAUSTN010000008.1"/>
</dbReference>
<protein>
    <submittedName>
        <fullName evidence="2">Hybrid cluster-associated redox disulfide protein</fullName>
    </submittedName>
</protein>
<dbReference type="Pfam" id="PF08984">
    <property type="entry name" value="DUF1858"/>
    <property type="match status" value="1"/>
</dbReference>
<name>A0ABU0AW88_9FIRM</name>
<dbReference type="SUPFAM" id="SSF140683">
    <property type="entry name" value="SP0561-like"/>
    <property type="match status" value="1"/>
</dbReference>
<reference evidence="2 3" key="1">
    <citation type="submission" date="2023-07" db="EMBL/GenBank/DDBJ databases">
        <title>Genomic Encyclopedia of Type Strains, Phase IV (KMG-IV): sequencing the most valuable type-strain genomes for metagenomic binning, comparative biology and taxonomic classification.</title>
        <authorList>
            <person name="Goeker M."/>
        </authorList>
    </citation>
    <scope>NUCLEOTIDE SEQUENCE [LARGE SCALE GENOMIC DNA]</scope>
    <source>
        <strain evidence="2 3">DSM 22616</strain>
    </source>
</reference>
<sequence>MEITKDTLIGEIIQQNPEAITTLMSFGLGCVMCPSSQMESLEEASLVHGMDVNVLVSALNSAIKK</sequence>
<dbReference type="InterPro" id="IPR023883">
    <property type="entry name" value="CHP03980_redox-disulphide"/>
</dbReference>
<dbReference type="EMBL" id="JAUSTN010000008">
    <property type="protein sequence ID" value="MDQ0275517.1"/>
    <property type="molecule type" value="Genomic_DNA"/>
</dbReference>
<dbReference type="InterPro" id="IPR015077">
    <property type="entry name" value="DUF1858"/>
</dbReference>
<dbReference type="PANTHER" id="PTHR39341:SF1">
    <property type="entry name" value="DUF1858 DOMAIN-CONTAINING PROTEIN"/>
    <property type="match status" value="1"/>
</dbReference>
<gene>
    <name evidence="2" type="ORF">J2S72_001546</name>
</gene>
<keyword evidence="3" id="KW-1185">Reference proteome</keyword>